<reference evidence="3" key="1">
    <citation type="submission" date="2022-03" db="EMBL/GenBank/DDBJ databases">
        <title>A functionally conserved STORR gene fusion in Papaver species that diverged 16.8 million years ago.</title>
        <authorList>
            <person name="Catania T."/>
        </authorList>
    </citation>
    <scope>NUCLEOTIDE SEQUENCE</scope>
    <source>
        <strain evidence="3">S-191538</strain>
    </source>
</reference>
<feature type="signal peptide" evidence="1">
    <location>
        <begin position="1"/>
        <end position="23"/>
    </location>
</feature>
<evidence type="ECO:0000313" key="3">
    <source>
        <dbReference type="EMBL" id="MCL7045062.1"/>
    </source>
</evidence>
<dbReference type="EMBL" id="JAJJMA010265421">
    <property type="protein sequence ID" value="MCL7045062.1"/>
    <property type="molecule type" value="Genomic_DNA"/>
</dbReference>
<name>A0AA41VPI7_PAPNU</name>
<keyword evidence="4" id="KW-1185">Reference proteome</keyword>
<evidence type="ECO:0000313" key="2">
    <source>
        <dbReference type="EMBL" id="MCL7030798.1"/>
    </source>
</evidence>
<evidence type="ECO:0000256" key="1">
    <source>
        <dbReference type="SAM" id="SignalP"/>
    </source>
</evidence>
<proteinExistence type="predicted"/>
<organism evidence="3 4">
    <name type="scientific">Papaver nudicaule</name>
    <name type="common">Iceland poppy</name>
    <dbReference type="NCBI Taxonomy" id="74823"/>
    <lineage>
        <taxon>Eukaryota</taxon>
        <taxon>Viridiplantae</taxon>
        <taxon>Streptophyta</taxon>
        <taxon>Embryophyta</taxon>
        <taxon>Tracheophyta</taxon>
        <taxon>Spermatophyta</taxon>
        <taxon>Magnoliopsida</taxon>
        <taxon>Ranunculales</taxon>
        <taxon>Papaveraceae</taxon>
        <taxon>Papaveroideae</taxon>
        <taxon>Papaver</taxon>
    </lineage>
</organism>
<dbReference type="EMBL" id="JAJJMA010105461">
    <property type="protein sequence ID" value="MCL7030798.1"/>
    <property type="molecule type" value="Genomic_DNA"/>
</dbReference>
<evidence type="ECO:0000313" key="4">
    <source>
        <dbReference type="Proteomes" id="UP001177140"/>
    </source>
</evidence>
<feature type="chain" id="PRO_5041630287" evidence="1">
    <location>
        <begin position="24"/>
        <end position="182"/>
    </location>
</feature>
<gene>
    <name evidence="2" type="ORF">MKW94_012771</name>
    <name evidence="3" type="ORF">MKW94_018007</name>
</gene>
<accession>A0AA41VPI7</accession>
<dbReference type="Proteomes" id="UP001177140">
    <property type="component" value="Unassembled WGS sequence"/>
</dbReference>
<dbReference type="AlphaFoldDB" id="A0AA41VPI7"/>
<protein>
    <submittedName>
        <fullName evidence="3">Uncharacterized protein</fullName>
    </submittedName>
</protein>
<sequence>MFYTSEIASLLIVTLISLCPTFSKRSVSVTSRVVGRLRIQSMTVQCLNQESRTESASPIEHEDQTSLMKRRDMMGLALSKSSLVMASSDAKGAGLPPEEKPRLCDAACEKELENVPMVTTESGLQYKDIKLGRGPNPPPGFQDPFRICASQAKNSLTNGSIFVHFIKYSASFFYTFGLSSGL</sequence>
<keyword evidence="1" id="KW-0732">Signal</keyword>
<feature type="non-terminal residue" evidence="3">
    <location>
        <position position="1"/>
    </location>
</feature>
<comment type="caution">
    <text evidence="3">The sequence shown here is derived from an EMBL/GenBank/DDBJ whole genome shotgun (WGS) entry which is preliminary data.</text>
</comment>